<dbReference type="eggNOG" id="ENOG5033HJG">
    <property type="taxonomic scope" value="Bacteria"/>
</dbReference>
<protein>
    <submittedName>
        <fullName evidence="1">Uncharacterized protein</fullName>
    </submittedName>
</protein>
<name>K0ETJ8_NOCB7</name>
<dbReference type="HOGENOM" id="CLU_076587_2_0_11"/>
<dbReference type="KEGG" id="nbr:O3I_025845"/>
<accession>K0ETJ8</accession>
<evidence type="ECO:0000313" key="2">
    <source>
        <dbReference type="Proteomes" id="UP000006304"/>
    </source>
</evidence>
<keyword evidence="2" id="KW-1185">Reference proteome</keyword>
<proteinExistence type="predicted"/>
<evidence type="ECO:0000313" key="1">
    <source>
        <dbReference type="EMBL" id="AFU03118.1"/>
    </source>
</evidence>
<dbReference type="EMBL" id="CP003876">
    <property type="protein sequence ID" value="AFU03118.1"/>
    <property type="molecule type" value="Genomic_DNA"/>
</dbReference>
<dbReference type="AlphaFoldDB" id="K0ETJ8"/>
<organism evidence="1 2">
    <name type="scientific">Nocardia brasiliensis (strain ATCC 700358 / HUJEG-1)</name>
    <dbReference type="NCBI Taxonomy" id="1133849"/>
    <lineage>
        <taxon>Bacteria</taxon>
        <taxon>Bacillati</taxon>
        <taxon>Actinomycetota</taxon>
        <taxon>Actinomycetes</taxon>
        <taxon>Mycobacteriales</taxon>
        <taxon>Nocardiaceae</taxon>
        <taxon>Nocardia</taxon>
    </lineage>
</organism>
<sequence>MVLSQDVELAGRWWQWAMSIPTERNPVCDETGRFAGENQPADVWFLAGTFGGKASRRCEIPHGKPIFFPLFNMMHRTTLRNRRIPYVATASGHAELNGVPLPVREVANRKPFPVEAVEGGPFGEHGRYKATAWGLWATLEDLAYGNYILTFGGEYEPGGFWVEATYDLEIV</sequence>
<reference evidence="1 2" key="1">
    <citation type="journal article" date="2012" name="J. Bacteriol.">
        <title>Complete genome sequence of Nocardia brasiliensis HUJEG-1.</title>
        <authorList>
            <person name="Vera-Cabrera L."/>
            <person name="Ortiz-Lopez R."/>
            <person name="Elizondo-Gonzalez R."/>
            <person name="Perez-Maya A.A."/>
            <person name="Ocampo-Candiani J."/>
        </authorList>
    </citation>
    <scope>NUCLEOTIDE SEQUENCE [LARGE SCALE GENOMIC DNA]</scope>
    <source>
        <strain evidence="2">ATCC 700358</strain>
    </source>
</reference>
<gene>
    <name evidence="1" type="ORF">O3I_025845</name>
</gene>
<dbReference type="Proteomes" id="UP000006304">
    <property type="component" value="Chromosome"/>
</dbReference>